<dbReference type="InterPro" id="IPR050151">
    <property type="entry name" value="Class-I_Pyr_Nuc-Dis_Oxidored"/>
</dbReference>
<protein>
    <recommendedName>
        <fullName evidence="6">Dihydrolipoyl dehydrogenase</fullName>
        <ecNumber evidence="6">1.8.1.4</ecNumber>
    </recommendedName>
</protein>
<dbReference type="SUPFAM" id="SSF51905">
    <property type="entry name" value="FAD/NAD(P)-binding domain"/>
    <property type="match status" value="1"/>
</dbReference>
<dbReference type="Gene3D" id="3.50.50.60">
    <property type="entry name" value="FAD/NAD(P)-binding domain"/>
    <property type="match status" value="2"/>
</dbReference>
<keyword evidence="6" id="KW-0676">Redox-active center</keyword>
<accession>A0A8J7YUL8</accession>
<keyword evidence="4 6" id="KW-0560">Oxidoreductase</keyword>
<dbReference type="Pfam" id="PF02852">
    <property type="entry name" value="Pyr_redox_dim"/>
    <property type="match status" value="1"/>
</dbReference>
<dbReference type="Pfam" id="PF07992">
    <property type="entry name" value="Pyr_redox_2"/>
    <property type="match status" value="1"/>
</dbReference>
<evidence type="ECO:0000313" key="9">
    <source>
        <dbReference type="EMBL" id="MBX8644984.1"/>
    </source>
</evidence>
<sequence>MVMGSLPEEIDVAVIGGGVGGYVAAIRAAELGKSVTIVEKEKMGGHCLNYACIPSKTLIHISDLLYSATHSENMGILGSLSIDAKKMHDWRIGVSQKLEKGVESLCISNGIEIVKGEATFLNSNTLQLTNGTSLDFKKAIIATGSVPSELKGFAFNGSSIIDYKQALSLDYIPKSIAIIGAGYVSVEIAGMFAKLGSHVHVIARSGILSKFDPDATALVGKRLEALGVTIHAGVTPEQYDGKGLKLSDGTSVEIDIVVVAVGLVPYTKGLELENTKVKTDDKGFIVVDGSLQTTDSNILAIGDVIGEPMLAHKAIRQGVVAGEKAAGLNAGFDNLVIPAVIFSDPEVALAGTLNAKNVKKFPMSAVGRGVALDRKEGFVKIAYEDDNIVKGVEIVGQDANAMIAEAALAIEMGATLEDIADTIHPHPTFSEAVQEAAEAALGRPLHFYYGKGTK</sequence>
<evidence type="ECO:0000256" key="3">
    <source>
        <dbReference type="ARBA" id="ARBA00022827"/>
    </source>
</evidence>
<dbReference type="InterPro" id="IPR023753">
    <property type="entry name" value="FAD/NAD-binding_dom"/>
</dbReference>
<dbReference type="PANTHER" id="PTHR22912">
    <property type="entry name" value="DISULFIDE OXIDOREDUCTASE"/>
    <property type="match status" value="1"/>
</dbReference>
<dbReference type="EMBL" id="JAHEAC010000140">
    <property type="protein sequence ID" value="MBX8644984.1"/>
    <property type="molecule type" value="Genomic_DNA"/>
</dbReference>
<keyword evidence="3 6" id="KW-0274">FAD</keyword>
<dbReference type="PRINTS" id="PR00368">
    <property type="entry name" value="FADPNR"/>
</dbReference>
<dbReference type="EC" id="1.8.1.4" evidence="6"/>
<dbReference type="PIRSF" id="PIRSF000350">
    <property type="entry name" value="Mercury_reductase_MerA"/>
    <property type="match status" value="1"/>
</dbReference>
<feature type="domain" description="Pyridine nucleotide-disulphide oxidoreductase dimerisation" evidence="7">
    <location>
        <begin position="337"/>
        <end position="437"/>
    </location>
</feature>
<organism evidence="9 10">
    <name type="scientific">Candidatus Sysuiplasma superficiale</name>
    <dbReference type="NCBI Taxonomy" id="2823368"/>
    <lineage>
        <taxon>Archaea</taxon>
        <taxon>Methanobacteriati</taxon>
        <taxon>Thermoplasmatota</taxon>
        <taxon>Thermoplasmata</taxon>
        <taxon>Candidatus Sysuiplasmatales</taxon>
        <taxon>Candidatus Sysuiplasmataceae</taxon>
        <taxon>Candidatus Sysuiplasma</taxon>
    </lineage>
</organism>
<comment type="miscellaneous">
    <text evidence="6">The active site is a redox-active disulfide bond.</text>
</comment>
<keyword evidence="5 6" id="KW-0520">NAD</keyword>
<evidence type="ECO:0000256" key="4">
    <source>
        <dbReference type="ARBA" id="ARBA00023002"/>
    </source>
</evidence>
<dbReference type="Gene3D" id="3.30.390.30">
    <property type="match status" value="1"/>
</dbReference>
<evidence type="ECO:0000259" key="8">
    <source>
        <dbReference type="Pfam" id="PF07992"/>
    </source>
</evidence>
<dbReference type="InterPro" id="IPR006258">
    <property type="entry name" value="Lipoamide_DH"/>
</dbReference>
<comment type="caution">
    <text evidence="9">The sequence shown here is derived from an EMBL/GenBank/DDBJ whole genome shotgun (WGS) entry which is preliminary data.</text>
</comment>
<reference evidence="9" key="1">
    <citation type="submission" date="2021-05" db="EMBL/GenBank/DDBJ databases">
        <title>Genomic insights into ecological role and evolution of a novel Thermoplasmata order Candidatus Sysuiplasmatales.</title>
        <authorList>
            <person name="Yuan Y."/>
        </authorList>
    </citation>
    <scope>NUCLEOTIDE SEQUENCE</scope>
    <source>
        <strain evidence="9">TUT19-bin139</strain>
    </source>
</reference>
<evidence type="ECO:0000313" key="10">
    <source>
        <dbReference type="Proteomes" id="UP000750197"/>
    </source>
</evidence>
<comment type="catalytic activity">
    <reaction evidence="6">
        <text>N(6)-[(R)-dihydrolipoyl]-L-lysyl-[protein] + NAD(+) = N(6)-[(R)-lipoyl]-L-lysyl-[protein] + NADH + H(+)</text>
        <dbReference type="Rhea" id="RHEA:15045"/>
        <dbReference type="Rhea" id="RHEA-COMP:10474"/>
        <dbReference type="Rhea" id="RHEA-COMP:10475"/>
        <dbReference type="ChEBI" id="CHEBI:15378"/>
        <dbReference type="ChEBI" id="CHEBI:57540"/>
        <dbReference type="ChEBI" id="CHEBI:57945"/>
        <dbReference type="ChEBI" id="CHEBI:83099"/>
        <dbReference type="ChEBI" id="CHEBI:83100"/>
        <dbReference type="EC" id="1.8.1.4"/>
    </reaction>
</comment>
<dbReference type="GO" id="GO:0004148">
    <property type="term" value="F:dihydrolipoyl dehydrogenase (NADH) activity"/>
    <property type="evidence" value="ECO:0007669"/>
    <property type="project" value="UniProtKB-EC"/>
</dbReference>
<dbReference type="Proteomes" id="UP000750197">
    <property type="component" value="Unassembled WGS sequence"/>
</dbReference>
<feature type="domain" description="FAD/NAD(P)-binding" evidence="8">
    <location>
        <begin position="11"/>
        <end position="318"/>
    </location>
</feature>
<evidence type="ECO:0000256" key="1">
    <source>
        <dbReference type="ARBA" id="ARBA00007532"/>
    </source>
</evidence>
<dbReference type="InterPro" id="IPR004099">
    <property type="entry name" value="Pyr_nucl-diS_OxRdtase_dimer"/>
</dbReference>
<dbReference type="PRINTS" id="PR00411">
    <property type="entry name" value="PNDRDTASEI"/>
</dbReference>
<keyword evidence="2 6" id="KW-0285">Flavoprotein</keyword>
<evidence type="ECO:0000259" key="7">
    <source>
        <dbReference type="Pfam" id="PF02852"/>
    </source>
</evidence>
<dbReference type="FunFam" id="3.30.390.30:FF:000001">
    <property type="entry name" value="Dihydrolipoyl dehydrogenase"/>
    <property type="match status" value="1"/>
</dbReference>
<dbReference type="InterPro" id="IPR036188">
    <property type="entry name" value="FAD/NAD-bd_sf"/>
</dbReference>
<dbReference type="GO" id="GO:0006103">
    <property type="term" value="P:2-oxoglutarate metabolic process"/>
    <property type="evidence" value="ECO:0007669"/>
    <property type="project" value="TreeGrafter"/>
</dbReference>
<evidence type="ECO:0000256" key="2">
    <source>
        <dbReference type="ARBA" id="ARBA00022630"/>
    </source>
</evidence>
<dbReference type="SUPFAM" id="SSF55424">
    <property type="entry name" value="FAD/NAD-linked reductases, dimerisation (C-terminal) domain"/>
    <property type="match status" value="1"/>
</dbReference>
<dbReference type="AlphaFoldDB" id="A0A8J7YUL8"/>
<proteinExistence type="inferred from homology"/>
<comment type="similarity">
    <text evidence="1 6">Belongs to the class-I pyridine nucleotide-disulfide oxidoreductase family.</text>
</comment>
<evidence type="ECO:0000256" key="5">
    <source>
        <dbReference type="ARBA" id="ARBA00023027"/>
    </source>
</evidence>
<evidence type="ECO:0000256" key="6">
    <source>
        <dbReference type="RuleBase" id="RU003692"/>
    </source>
</evidence>
<dbReference type="InterPro" id="IPR016156">
    <property type="entry name" value="FAD/NAD-linked_Rdtase_dimer_sf"/>
</dbReference>
<comment type="cofactor">
    <cofactor evidence="6">
        <name>FAD</name>
        <dbReference type="ChEBI" id="CHEBI:57692"/>
    </cofactor>
    <text evidence="6">Binds 1 FAD per subunit.</text>
</comment>
<dbReference type="NCBIfam" id="TIGR01350">
    <property type="entry name" value="lipoamide_DH"/>
    <property type="match status" value="1"/>
</dbReference>
<gene>
    <name evidence="9" type="primary">lpdA</name>
    <name evidence="9" type="ORF">KIY12_09755</name>
</gene>
<dbReference type="PANTHER" id="PTHR22912:SF160">
    <property type="entry name" value="DIHYDROLIPOYL DEHYDROGENASE"/>
    <property type="match status" value="1"/>
</dbReference>
<dbReference type="InterPro" id="IPR001100">
    <property type="entry name" value="Pyr_nuc-diS_OxRdtase"/>
</dbReference>
<dbReference type="GO" id="GO:0050660">
    <property type="term" value="F:flavin adenine dinucleotide binding"/>
    <property type="evidence" value="ECO:0007669"/>
    <property type="project" value="InterPro"/>
</dbReference>
<name>A0A8J7YUL8_9ARCH</name>